<comment type="function">
    <text evidence="9">Part of the tripartite ATP-independent periplasmic (TRAP) transport system.</text>
</comment>
<dbReference type="InterPro" id="IPR055348">
    <property type="entry name" value="DctQ"/>
</dbReference>
<keyword evidence="3" id="KW-1003">Cell membrane</keyword>
<evidence type="ECO:0000256" key="2">
    <source>
        <dbReference type="ARBA" id="ARBA00022448"/>
    </source>
</evidence>
<feature type="transmembrane region" description="Helical" evidence="9">
    <location>
        <begin position="89"/>
        <end position="109"/>
    </location>
</feature>
<keyword evidence="4 9" id="KW-0997">Cell inner membrane</keyword>
<dbReference type="PANTHER" id="PTHR35011:SF10">
    <property type="entry name" value="TRAP TRANSPORTER SMALL PERMEASE PROTEIN"/>
    <property type="match status" value="1"/>
</dbReference>
<dbReference type="Proteomes" id="UP000198994">
    <property type="component" value="Unassembled WGS sequence"/>
</dbReference>
<evidence type="ECO:0000256" key="8">
    <source>
        <dbReference type="ARBA" id="ARBA00038436"/>
    </source>
</evidence>
<dbReference type="GO" id="GO:0005886">
    <property type="term" value="C:plasma membrane"/>
    <property type="evidence" value="ECO:0007669"/>
    <property type="project" value="UniProtKB-SubCell"/>
</dbReference>
<comment type="subcellular location">
    <subcellularLocation>
        <location evidence="1 9">Cell inner membrane</location>
        <topology evidence="1 9">Multi-pass membrane protein</topology>
    </subcellularLocation>
</comment>
<evidence type="ECO:0000256" key="4">
    <source>
        <dbReference type="ARBA" id="ARBA00022519"/>
    </source>
</evidence>
<dbReference type="Pfam" id="PF04290">
    <property type="entry name" value="DctQ"/>
    <property type="match status" value="1"/>
</dbReference>
<comment type="subunit">
    <text evidence="9">The complex comprises the extracytoplasmic solute receptor protein and the two transmembrane proteins.</text>
</comment>
<evidence type="ECO:0000256" key="1">
    <source>
        <dbReference type="ARBA" id="ARBA00004429"/>
    </source>
</evidence>
<dbReference type="AlphaFoldDB" id="A0A1G7LJL2"/>
<evidence type="ECO:0000256" key="3">
    <source>
        <dbReference type="ARBA" id="ARBA00022475"/>
    </source>
</evidence>
<protein>
    <recommendedName>
        <fullName evidence="9">TRAP transporter small permease protein</fullName>
    </recommendedName>
</protein>
<feature type="transmembrane region" description="Helical" evidence="9">
    <location>
        <begin position="12"/>
        <end position="33"/>
    </location>
</feature>
<accession>A0A1G7LJL2</accession>
<dbReference type="EMBL" id="FNAV01000024">
    <property type="protein sequence ID" value="SDF49722.1"/>
    <property type="molecule type" value="Genomic_DNA"/>
</dbReference>
<evidence type="ECO:0000259" key="10">
    <source>
        <dbReference type="Pfam" id="PF04290"/>
    </source>
</evidence>
<keyword evidence="6 9" id="KW-1133">Transmembrane helix</keyword>
<evidence type="ECO:0000313" key="12">
    <source>
        <dbReference type="Proteomes" id="UP000198994"/>
    </source>
</evidence>
<feature type="domain" description="Tripartite ATP-independent periplasmic transporters DctQ component" evidence="10">
    <location>
        <begin position="23"/>
        <end position="154"/>
    </location>
</feature>
<dbReference type="InterPro" id="IPR007387">
    <property type="entry name" value="TRAP_DctQ"/>
</dbReference>
<dbReference type="PANTHER" id="PTHR35011">
    <property type="entry name" value="2,3-DIKETO-L-GULONATE TRAP TRANSPORTER SMALL PERMEASE PROTEIN YIAM"/>
    <property type="match status" value="1"/>
</dbReference>
<evidence type="ECO:0000313" key="11">
    <source>
        <dbReference type="EMBL" id="SDF49722.1"/>
    </source>
</evidence>
<reference evidence="12" key="1">
    <citation type="submission" date="2016-10" db="EMBL/GenBank/DDBJ databases">
        <authorList>
            <person name="Varghese N."/>
            <person name="Submissions S."/>
        </authorList>
    </citation>
    <scope>NUCLEOTIDE SEQUENCE [LARGE SCALE GENOMIC DNA]</scope>
    <source>
        <strain evidence="12">DSM 10146</strain>
    </source>
</reference>
<sequence length="167" mass="18238">MRKLVNLLDQALVAFAAAALAVMMTMTGLSALGRYFLNRPVPDDVVINQMLMALLVFLPLSHVQKVRQHVSVTLFSDWLPPAGLSRLEVFGRVLSLLFYGLLAATAYAATLKAYKINDIEYGELDLLTWPVHAAMTLGLIGFVLRLLLELARPIFDAGDGQAPSDPA</sequence>
<keyword evidence="2 9" id="KW-0813">Transport</keyword>
<keyword evidence="12" id="KW-1185">Reference proteome</keyword>
<comment type="similarity">
    <text evidence="8 9">Belongs to the TRAP transporter small permease family.</text>
</comment>
<keyword evidence="5 9" id="KW-0812">Transmembrane</keyword>
<organism evidence="11 12">
    <name type="scientific">Salipiger thiooxidans</name>
    <dbReference type="NCBI Taxonomy" id="282683"/>
    <lineage>
        <taxon>Bacteria</taxon>
        <taxon>Pseudomonadati</taxon>
        <taxon>Pseudomonadota</taxon>
        <taxon>Alphaproteobacteria</taxon>
        <taxon>Rhodobacterales</taxon>
        <taxon>Roseobacteraceae</taxon>
        <taxon>Salipiger</taxon>
    </lineage>
</organism>
<feature type="transmembrane region" description="Helical" evidence="9">
    <location>
        <begin position="129"/>
        <end position="148"/>
    </location>
</feature>
<gene>
    <name evidence="11" type="ORF">SAMN04488105_12448</name>
</gene>
<dbReference type="OrthoDB" id="6385730at2"/>
<dbReference type="GO" id="GO:0015740">
    <property type="term" value="P:C4-dicarboxylate transport"/>
    <property type="evidence" value="ECO:0007669"/>
    <property type="project" value="TreeGrafter"/>
</dbReference>
<evidence type="ECO:0000256" key="6">
    <source>
        <dbReference type="ARBA" id="ARBA00022989"/>
    </source>
</evidence>
<dbReference type="GO" id="GO:0022857">
    <property type="term" value="F:transmembrane transporter activity"/>
    <property type="evidence" value="ECO:0007669"/>
    <property type="project" value="UniProtKB-UniRule"/>
</dbReference>
<evidence type="ECO:0000256" key="9">
    <source>
        <dbReference type="RuleBase" id="RU369079"/>
    </source>
</evidence>
<proteinExistence type="inferred from homology"/>
<dbReference type="STRING" id="282683.SAMN04488105_12448"/>
<evidence type="ECO:0000256" key="5">
    <source>
        <dbReference type="ARBA" id="ARBA00022692"/>
    </source>
</evidence>
<evidence type="ECO:0000256" key="7">
    <source>
        <dbReference type="ARBA" id="ARBA00023136"/>
    </source>
</evidence>
<dbReference type="RefSeq" id="WP_089963702.1">
    <property type="nucleotide sequence ID" value="NZ_FNAV01000024.1"/>
</dbReference>
<name>A0A1G7LJL2_9RHOB</name>
<feature type="transmembrane region" description="Helical" evidence="9">
    <location>
        <begin position="45"/>
        <end position="63"/>
    </location>
</feature>
<keyword evidence="7 9" id="KW-0472">Membrane</keyword>